<dbReference type="InterPro" id="IPR012507">
    <property type="entry name" value="YibE_F"/>
</dbReference>
<dbReference type="InterPro" id="IPR014564">
    <property type="entry name" value="UCP031503_TM"/>
</dbReference>
<organism evidence="2 3">
    <name type="scientific">Lactobacillus porci</name>
    <dbReference type="NCBI Taxonomy" id="2012477"/>
    <lineage>
        <taxon>Bacteria</taxon>
        <taxon>Bacillati</taxon>
        <taxon>Bacillota</taxon>
        <taxon>Bacilli</taxon>
        <taxon>Lactobacillales</taxon>
        <taxon>Lactobacillaceae</taxon>
        <taxon>Lactobacillus</taxon>
    </lineage>
</organism>
<evidence type="ECO:0000313" key="2">
    <source>
        <dbReference type="EMBL" id="MST86973.1"/>
    </source>
</evidence>
<gene>
    <name evidence="2" type="ORF">FYJ62_04815</name>
</gene>
<sequence length="267" mass="28723">MSSLGALILLLAVLMTIIGGETGIRSFFSVLINTLLLILVALLISWGLNIPIITLIFVPLKLVTIIFLGTHDYTVAKNSFYASVGVLALVSLFITGIQYLAQAAGLGPEAGEILLGHSQMPGISYEMIAITVAVFSALGAVAEAAVSMSSGILEIKKAKPGITEEELLKSGSAIGYDVLGTAMNTIIFGMFGSFLSLFLWYYRLHYSFGEVINDKLFVNEALIIMYSLMGVLMTVPLATLLLSRGMSRRKDEAKKNDGNQEDSTKEL</sequence>
<comment type="caution">
    <text evidence="2">The sequence shown here is derived from an EMBL/GenBank/DDBJ whole genome shotgun (WGS) entry which is preliminary data.</text>
</comment>
<dbReference type="RefSeq" id="WP_154548281.1">
    <property type="nucleotide sequence ID" value="NZ_VUMX01000010.1"/>
</dbReference>
<dbReference type="Proteomes" id="UP000438120">
    <property type="component" value="Unassembled WGS sequence"/>
</dbReference>
<protein>
    <submittedName>
        <fullName evidence="2">YibE/F family protein</fullName>
    </submittedName>
</protein>
<keyword evidence="1" id="KW-0472">Membrane</keyword>
<keyword evidence="1" id="KW-1133">Transmembrane helix</keyword>
<dbReference type="AlphaFoldDB" id="A0A6A8MDW0"/>
<dbReference type="PIRSF" id="PIRSF031503">
    <property type="entry name" value="UCP031503_mp"/>
    <property type="match status" value="1"/>
</dbReference>
<reference evidence="2 3" key="1">
    <citation type="submission" date="2019-08" db="EMBL/GenBank/DDBJ databases">
        <title>In-depth cultivation of the pig gut microbiome towards novel bacterial diversity and tailored functional studies.</title>
        <authorList>
            <person name="Wylensek D."/>
            <person name="Hitch T.C.A."/>
            <person name="Clavel T."/>
        </authorList>
    </citation>
    <scope>NUCLEOTIDE SEQUENCE [LARGE SCALE GENOMIC DNA]</scope>
    <source>
        <strain evidence="2 3">Bifido-178-WT-2B</strain>
    </source>
</reference>
<proteinExistence type="predicted"/>
<feature type="transmembrane region" description="Helical" evidence="1">
    <location>
        <begin position="80"/>
        <end position="101"/>
    </location>
</feature>
<evidence type="ECO:0000256" key="1">
    <source>
        <dbReference type="SAM" id="Phobius"/>
    </source>
</evidence>
<feature type="transmembrane region" description="Helical" evidence="1">
    <location>
        <begin position="221"/>
        <end position="242"/>
    </location>
</feature>
<feature type="transmembrane region" description="Helical" evidence="1">
    <location>
        <begin position="127"/>
        <end position="153"/>
    </location>
</feature>
<feature type="transmembrane region" description="Helical" evidence="1">
    <location>
        <begin position="35"/>
        <end position="68"/>
    </location>
</feature>
<dbReference type="PANTHER" id="PTHR41771">
    <property type="entry name" value="MEMBRANE PROTEIN-RELATED"/>
    <property type="match status" value="1"/>
</dbReference>
<keyword evidence="3" id="KW-1185">Reference proteome</keyword>
<dbReference type="OrthoDB" id="2414035at2"/>
<accession>A0A6A8MDW0</accession>
<feature type="transmembrane region" description="Helical" evidence="1">
    <location>
        <begin position="174"/>
        <end position="201"/>
    </location>
</feature>
<dbReference type="PANTHER" id="PTHR41771:SF1">
    <property type="entry name" value="MEMBRANE PROTEIN"/>
    <property type="match status" value="1"/>
</dbReference>
<evidence type="ECO:0000313" key="3">
    <source>
        <dbReference type="Proteomes" id="UP000438120"/>
    </source>
</evidence>
<keyword evidence="1" id="KW-0812">Transmembrane</keyword>
<name>A0A6A8MDW0_9LACO</name>
<dbReference type="EMBL" id="VUMX01000010">
    <property type="protein sequence ID" value="MST86973.1"/>
    <property type="molecule type" value="Genomic_DNA"/>
</dbReference>
<dbReference type="Pfam" id="PF07907">
    <property type="entry name" value="YibE_F"/>
    <property type="match status" value="1"/>
</dbReference>